<keyword evidence="10" id="KW-1185">Reference proteome</keyword>
<dbReference type="GO" id="GO:0046872">
    <property type="term" value="F:metal ion binding"/>
    <property type="evidence" value="ECO:0007669"/>
    <property type="project" value="UniProtKB-KW"/>
</dbReference>
<dbReference type="AlphaFoldDB" id="A0AAU0UNE6"/>
<proteinExistence type="inferred from homology"/>
<dbReference type="KEGG" id="dbc:MFMK1_001968"/>
<dbReference type="GO" id="GO:0051537">
    <property type="term" value="F:2 iron, 2 sulfur cluster binding"/>
    <property type="evidence" value="ECO:0007669"/>
    <property type="project" value="UniProtKB-KW"/>
</dbReference>
<protein>
    <submittedName>
        <fullName evidence="9">NADH-quinone oxidoreductase subunit NuoE</fullName>
        <ecNumber evidence="9">1.6.5.9</ecNumber>
    </submittedName>
</protein>
<evidence type="ECO:0000256" key="6">
    <source>
        <dbReference type="ARBA" id="ARBA00034078"/>
    </source>
</evidence>
<dbReference type="EC" id="1.6.5.9" evidence="9"/>
<gene>
    <name evidence="9" type="primary">nuoE</name>
    <name evidence="9" type="ORF">MFMK1_001968</name>
</gene>
<dbReference type="PIRSF" id="PIRSF000216">
    <property type="entry name" value="NADH_DH_24kDa"/>
    <property type="match status" value="1"/>
</dbReference>
<keyword evidence="9" id="KW-0560">Oxidoreductase</keyword>
<feature type="binding site" evidence="7">
    <location>
        <position position="133"/>
    </location>
    <ligand>
        <name>[2Fe-2S] cluster</name>
        <dbReference type="ChEBI" id="CHEBI:190135"/>
    </ligand>
</feature>
<dbReference type="RefSeq" id="WP_366921563.1">
    <property type="nucleotide sequence ID" value="NZ_CP121694.1"/>
</dbReference>
<evidence type="ECO:0000313" key="10">
    <source>
        <dbReference type="Proteomes" id="UP001329915"/>
    </source>
</evidence>
<feature type="region of interest" description="Disordered" evidence="8">
    <location>
        <begin position="161"/>
        <end position="183"/>
    </location>
</feature>
<dbReference type="NCBIfam" id="NF005722">
    <property type="entry name" value="PRK07539.1-2"/>
    <property type="match status" value="1"/>
</dbReference>
<organism evidence="9 10">
    <name type="scientific">Metallumcola ferriviriculae</name>
    <dbReference type="NCBI Taxonomy" id="3039180"/>
    <lineage>
        <taxon>Bacteria</taxon>
        <taxon>Bacillati</taxon>
        <taxon>Bacillota</taxon>
        <taxon>Clostridia</taxon>
        <taxon>Neomoorellales</taxon>
        <taxon>Desulfitibacteraceae</taxon>
        <taxon>Metallumcola</taxon>
    </lineage>
</organism>
<dbReference type="Proteomes" id="UP001329915">
    <property type="component" value="Chromosome"/>
</dbReference>
<evidence type="ECO:0000256" key="1">
    <source>
        <dbReference type="ARBA" id="ARBA00010643"/>
    </source>
</evidence>
<evidence type="ECO:0000256" key="5">
    <source>
        <dbReference type="ARBA" id="ARBA00023014"/>
    </source>
</evidence>
<dbReference type="GO" id="GO:0050136">
    <property type="term" value="F:NADH dehydrogenase (quinone) (non-electrogenic) activity"/>
    <property type="evidence" value="ECO:0007669"/>
    <property type="project" value="UniProtKB-EC"/>
</dbReference>
<dbReference type="PANTHER" id="PTHR43342">
    <property type="entry name" value="NADH-QUINONE OXIDOREDUCTASE, E SUBUNIT"/>
    <property type="match status" value="1"/>
</dbReference>
<dbReference type="EMBL" id="CP121694">
    <property type="protein sequence ID" value="WRO22143.1"/>
    <property type="molecule type" value="Genomic_DNA"/>
</dbReference>
<feature type="binding site" evidence="7">
    <location>
        <position position="129"/>
    </location>
    <ligand>
        <name>[2Fe-2S] cluster</name>
        <dbReference type="ChEBI" id="CHEBI:190135"/>
    </ligand>
</feature>
<evidence type="ECO:0000256" key="8">
    <source>
        <dbReference type="SAM" id="MobiDB-lite"/>
    </source>
</evidence>
<dbReference type="PROSITE" id="PS01099">
    <property type="entry name" value="COMPLEX1_24K"/>
    <property type="match status" value="1"/>
</dbReference>
<feature type="compositionally biased region" description="Polar residues" evidence="8">
    <location>
        <begin position="173"/>
        <end position="183"/>
    </location>
</feature>
<dbReference type="CDD" id="cd03064">
    <property type="entry name" value="TRX_Fd_NuoE"/>
    <property type="match status" value="1"/>
</dbReference>
<comment type="cofactor">
    <cofactor evidence="7">
        <name>[2Fe-2S] cluster</name>
        <dbReference type="ChEBI" id="CHEBI:190135"/>
    </cofactor>
    <text evidence="7">Binds 1 [2Fe-2S] cluster.</text>
</comment>
<comment type="cofactor">
    <cofactor evidence="6">
        <name>[2Fe-2S] cluster</name>
        <dbReference type="ChEBI" id="CHEBI:190135"/>
    </cofactor>
</comment>
<keyword evidence="5 7" id="KW-0411">Iron-sulfur</keyword>
<dbReference type="InterPro" id="IPR002023">
    <property type="entry name" value="NuoE-like"/>
</dbReference>
<evidence type="ECO:0000256" key="7">
    <source>
        <dbReference type="PIRSR" id="PIRSR000216-1"/>
    </source>
</evidence>
<keyword evidence="4 7" id="KW-0408">Iron</keyword>
<keyword evidence="2 7" id="KW-0001">2Fe-2S</keyword>
<feature type="binding site" evidence="7">
    <location>
        <position position="93"/>
    </location>
    <ligand>
        <name>[2Fe-2S] cluster</name>
        <dbReference type="ChEBI" id="CHEBI:190135"/>
    </ligand>
</feature>
<dbReference type="Pfam" id="PF01257">
    <property type="entry name" value="2Fe-2S_thioredx"/>
    <property type="match status" value="1"/>
</dbReference>
<name>A0AAU0UNE6_9FIRM</name>
<evidence type="ECO:0000256" key="3">
    <source>
        <dbReference type="ARBA" id="ARBA00022723"/>
    </source>
</evidence>
<accession>A0AAU0UNE6</accession>
<dbReference type="InterPro" id="IPR028431">
    <property type="entry name" value="NADP_DH_HndA-like"/>
</dbReference>
<comment type="similarity">
    <text evidence="1">Belongs to the complex I 24 kDa subunit family.</text>
</comment>
<dbReference type="SUPFAM" id="SSF52833">
    <property type="entry name" value="Thioredoxin-like"/>
    <property type="match status" value="1"/>
</dbReference>
<evidence type="ECO:0000256" key="4">
    <source>
        <dbReference type="ARBA" id="ARBA00023004"/>
    </source>
</evidence>
<evidence type="ECO:0000256" key="2">
    <source>
        <dbReference type="ARBA" id="ARBA00022714"/>
    </source>
</evidence>
<dbReference type="PANTHER" id="PTHR43342:SF1">
    <property type="entry name" value="BIFURCATING [FEFE] HYDROGENASE GAMMA SUBUNIT"/>
    <property type="match status" value="1"/>
</dbReference>
<dbReference type="Gene3D" id="1.10.10.1590">
    <property type="entry name" value="NADH-quinone oxidoreductase subunit E"/>
    <property type="match status" value="1"/>
</dbReference>
<keyword evidence="3 7" id="KW-0479">Metal-binding</keyword>
<dbReference type="InterPro" id="IPR042128">
    <property type="entry name" value="NuoE_dom"/>
</dbReference>
<evidence type="ECO:0000313" key="9">
    <source>
        <dbReference type="EMBL" id="WRO22143.1"/>
    </source>
</evidence>
<reference evidence="9 10" key="1">
    <citation type="submission" date="2023-04" db="EMBL/GenBank/DDBJ databases">
        <authorList>
            <person name="Hsu D."/>
        </authorList>
    </citation>
    <scope>NUCLEOTIDE SEQUENCE [LARGE SCALE GENOMIC DNA]</scope>
    <source>
        <strain evidence="9 10">MK1</strain>
    </source>
</reference>
<sequence length="183" mass="19681">MKDDSRKTTLDPSTRSIIDKIVQENNLNKGAGITILQQVQASLGYVSPPMIRRISKLTGITASALYSIATFYAQFRLEPIGKHLVQVCHGTACHLAGAEKITETITMETGAAEGHTSPDGKFTVEKVACLGCCSLGPVMTINETTHIRLTPEAARKLAKSKKKGCKCEKSSHADQQPGVTPDE</sequence>
<dbReference type="InterPro" id="IPR036249">
    <property type="entry name" value="Thioredoxin-like_sf"/>
</dbReference>
<dbReference type="InterPro" id="IPR041921">
    <property type="entry name" value="NuoE_N"/>
</dbReference>
<feature type="binding site" evidence="7">
    <location>
        <position position="88"/>
    </location>
    <ligand>
        <name>[2Fe-2S] cluster</name>
        <dbReference type="ChEBI" id="CHEBI:190135"/>
    </ligand>
</feature>
<dbReference type="Gene3D" id="3.40.30.10">
    <property type="entry name" value="Glutaredoxin"/>
    <property type="match status" value="1"/>
</dbReference>